<dbReference type="Gene3D" id="1.10.630.10">
    <property type="entry name" value="Cytochrome P450"/>
    <property type="match status" value="1"/>
</dbReference>
<gene>
    <name evidence="10" type="ORF">JX265_013434</name>
</gene>
<dbReference type="PROSITE" id="PS00086">
    <property type="entry name" value="CYTOCHROME_P450"/>
    <property type="match status" value="1"/>
</dbReference>
<keyword evidence="5 7" id="KW-0408">Iron</keyword>
<feature type="binding site" description="axial binding residue" evidence="7">
    <location>
        <position position="183"/>
    </location>
    <ligand>
        <name>heme</name>
        <dbReference type="ChEBI" id="CHEBI:30413"/>
    </ligand>
    <ligandPart>
        <name>Fe</name>
        <dbReference type="ChEBI" id="CHEBI:18248"/>
    </ligandPart>
</feature>
<keyword evidence="4 7" id="KW-0479">Metal-binding</keyword>
<name>A0A9P9W8F7_9PEZI</name>
<comment type="caution">
    <text evidence="10">The sequence shown here is derived from an EMBL/GenBank/DDBJ whole genome shotgun (WGS) entry which is preliminary data.</text>
</comment>
<evidence type="ECO:0000256" key="2">
    <source>
        <dbReference type="ARBA" id="ARBA00010617"/>
    </source>
</evidence>
<dbReference type="PANTHER" id="PTHR24305">
    <property type="entry name" value="CYTOCHROME P450"/>
    <property type="match status" value="1"/>
</dbReference>
<dbReference type="PRINTS" id="PR00465">
    <property type="entry name" value="EP450IV"/>
</dbReference>
<comment type="similarity">
    <text evidence="2 8">Belongs to the cytochrome P450 family.</text>
</comment>
<dbReference type="GO" id="GO:0004497">
    <property type="term" value="F:monooxygenase activity"/>
    <property type="evidence" value="ECO:0007669"/>
    <property type="project" value="UniProtKB-KW"/>
</dbReference>
<dbReference type="Pfam" id="PF00067">
    <property type="entry name" value="p450"/>
    <property type="match status" value="1"/>
</dbReference>
<keyword evidence="11" id="KW-1185">Reference proteome</keyword>
<reference evidence="10" key="1">
    <citation type="submission" date="2021-03" db="EMBL/GenBank/DDBJ databases">
        <title>Revisited historic fungal species revealed as producer of novel bioactive compounds through whole genome sequencing and comparative genomics.</title>
        <authorList>
            <person name="Vignolle G.A."/>
            <person name="Hochenegger N."/>
            <person name="Mach R.L."/>
            <person name="Mach-Aigner A.R."/>
            <person name="Javad Rahimi M."/>
            <person name="Salim K.A."/>
            <person name="Chan C.M."/>
            <person name="Lim L.B.L."/>
            <person name="Cai F."/>
            <person name="Druzhinina I.S."/>
            <person name="U'Ren J.M."/>
            <person name="Derntl C."/>
        </authorList>
    </citation>
    <scope>NUCLEOTIDE SEQUENCE</scope>
    <source>
        <strain evidence="10">TUCIM 5799</strain>
    </source>
</reference>
<dbReference type="EMBL" id="JAFIMR010000070">
    <property type="protein sequence ID" value="KAI1850472.1"/>
    <property type="molecule type" value="Genomic_DNA"/>
</dbReference>
<keyword evidence="6 8" id="KW-0503">Monooxygenase</keyword>
<sequence length="256" mass="29170">MIKHRLAEPRSAKHDLYSFAADQLSQEDIWSEAAVFLIGGGDTVATAMTALFFYMARNRECYRKLAEEIRSSFEMRTQIKGGAKLTNCKYLRACIDECLRMSPPLASTLWREQRSQDSGNIVVDGHMVPRGTRVGVNTYSLHHNPTYFPEPFKFWPERWLASRDENRTSREAFAPFSTGSRGCAGKAMAYLEISLVMATTLWDFDFEEAPVKGAMEGGIHQRFSYQTSTEFQLHDVFVSSHDGPYLIFRPRTHSVT</sequence>
<dbReference type="AlphaFoldDB" id="A0A9P9W8F7"/>
<evidence type="ECO:0000256" key="4">
    <source>
        <dbReference type="ARBA" id="ARBA00022723"/>
    </source>
</evidence>
<accession>A0A9P9W8F7</accession>
<dbReference type="GO" id="GO:0005506">
    <property type="term" value="F:iron ion binding"/>
    <property type="evidence" value="ECO:0007669"/>
    <property type="project" value="InterPro"/>
</dbReference>
<evidence type="ECO:0000313" key="11">
    <source>
        <dbReference type="Proteomes" id="UP000829685"/>
    </source>
</evidence>
<evidence type="ECO:0000256" key="3">
    <source>
        <dbReference type="ARBA" id="ARBA00022617"/>
    </source>
</evidence>
<keyword evidence="8" id="KW-0560">Oxidoreductase</keyword>
<dbReference type="InterPro" id="IPR001128">
    <property type="entry name" value="Cyt_P450"/>
</dbReference>
<dbReference type="Proteomes" id="UP000829685">
    <property type="component" value="Unassembled WGS sequence"/>
</dbReference>
<dbReference type="GO" id="GO:0020037">
    <property type="term" value="F:heme binding"/>
    <property type="evidence" value="ECO:0007669"/>
    <property type="project" value="InterPro"/>
</dbReference>
<dbReference type="InterPro" id="IPR036396">
    <property type="entry name" value="Cyt_P450_sf"/>
</dbReference>
<dbReference type="GO" id="GO:0016705">
    <property type="term" value="F:oxidoreductase activity, acting on paired donors, with incorporation or reduction of molecular oxygen"/>
    <property type="evidence" value="ECO:0007669"/>
    <property type="project" value="InterPro"/>
</dbReference>
<dbReference type="InterPro" id="IPR050121">
    <property type="entry name" value="Cytochrome_P450_monoxygenase"/>
</dbReference>
<keyword evidence="9" id="KW-0812">Transmembrane</keyword>
<evidence type="ECO:0000256" key="8">
    <source>
        <dbReference type="RuleBase" id="RU000461"/>
    </source>
</evidence>
<keyword evidence="9" id="KW-0472">Membrane</keyword>
<evidence type="ECO:0000256" key="7">
    <source>
        <dbReference type="PIRSR" id="PIRSR602403-1"/>
    </source>
</evidence>
<keyword evidence="9" id="KW-1133">Transmembrane helix</keyword>
<evidence type="ECO:0008006" key="12">
    <source>
        <dbReference type="Google" id="ProtNLM"/>
    </source>
</evidence>
<dbReference type="InterPro" id="IPR002403">
    <property type="entry name" value="Cyt_P450_E_grp-IV"/>
</dbReference>
<evidence type="ECO:0000256" key="1">
    <source>
        <dbReference type="ARBA" id="ARBA00001971"/>
    </source>
</evidence>
<evidence type="ECO:0000313" key="10">
    <source>
        <dbReference type="EMBL" id="KAI1850472.1"/>
    </source>
</evidence>
<evidence type="ECO:0000256" key="5">
    <source>
        <dbReference type="ARBA" id="ARBA00023004"/>
    </source>
</evidence>
<organism evidence="10 11">
    <name type="scientific">Neoarthrinium moseri</name>
    <dbReference type="NCBI Taxonomy" id="1658444"/>
    <lineage>
        <taxon>Eukaryota</taxon>
        <taxon>Fungi</taxon>
        <taxon>Dikarya</taxon>
        <taxon>Ascomycota</taxon>
        <taxon>Pezizomycotina</taxon>
        <taxon>Sordariomycetes</taxon>
        <taxon>Xylariomycetidae</taxon>
        <taxon>Amphisphaeriales</taxon>
        <taxon>Apiosporaceae</taxon>
        <taxon>Neoarthrinium</taxon>
    </lineage>
</organism>
<dbReference type="PRINTS" id="PR00385">
    <property type="entry name" value="P450"/>
</dbReference>
<feature type="transmembrane region" description="Helical" evidence="9">
    <location>
        <begin position="33"/>
        <end position="54"/>
    </location>
</feature>
<dbReference type="InterPro" id="IPR017972">
    <property type="entry name" value="Cyt_P450_CS"/>
</dbReference>
<comment type="cofactor">
    <cofactor evidence="1 7">
        <name>heme</name>
        <dbReference type="ChEBI" id="CHEBI:30413"/>
    </cofactor>
</comment>
<dbReference type="SUPFAM" id="SSF48264">
    <property type="entry name" value="Cytochrome P450"/>
    <property type="match status" value="1"/>
</dbReference>
<evidence type="ECO:0000256" key="6">
    <source>
        <dbReference type="ARBA" id="ARBA00023033"/>
    </source>
</evidence>
<dbReference type="PANTHER" id="PTHR24305:SF226">
    <property type="entry name" value="CYTOCHROME P450 MONOOXYGENASE"/>
    <property type="match status" value="1"/>
</dbReference>
<proteinExistence type="inferred from homology"/>
<protein>
    <recommendedName>
        <fullName evidence="12">Cytochrome P450</fullName>
    </recommendedName>
</protein>
<keyword evidence="3 7" id="KW-0349">Heme</keyword>
<evidence type="ECO:0000256" key="9">
    <source>
        <dbReference type="SAM" id="Phobius"/>
    </source>
</evidence>